<protein>
    <recommendedName>
        <fullName evidence="2">Retroviral polymerase SH3-like domain-containing protein</fullName>
    </recommendedName>
</protein>
<comment type="caution">
    <text evidence="3">The sequence shown here is derived from an EMBL/GenBank/DDBJ whole genome shotgun (WGS) entry which is preliminary data.</text>
</comment>
<dbReference type="Pfam" id="PF25597">
    <property type="entry name" value="SH3_retrovirus"/>
    <property type="match status" value="1"/>
</dbReference>
<dbReference type="Proteomes" id="UP001159363">
    <property type="component" value="Chromosome 4"/>
</dbReference>
<evidence type="ECO:0000313" key="4">
    <source>
        <dbReference type="Proteomes" id="UP001159363"/>
    </source>
</evidence>
<feature type="compositionally biased region" description="Basic and acidic residues" evidence="1">
    <location>
        <begin position="59"/>
        <end position="76"/>
    </location>
</feature>
<evidence type="ECO:0000259" key="2">
    <source>
        <dbReference type="Pfam" id="PF25597"/>
    </source>
</evidence>
<proteinExistence type="predicted"/>
<evidence type="ECO:0000313" key="3">
    <source>
        <dbReference type="EMBL" id="KAJ8884087.1"/>
    </source>
</evidence>
<reference evidence="3 4" key="1">
    <citation type="submission" date="2023-02" db="EMBL/GenBank/DDBJ databases">
        <title>LHISI_Scaffold_Assembly.</title>
        <authorList>
            <person name="Stuart O.P."/>
            <person name="Cleave R."/>
            <person name="Magrath M.J.L."/>
            <person name="Mikheyev A.S."/>
        </authorList>
    </citation>
    <scope>NUCLEOTIDE SEQUENCE [LARGE SCALE GENOMIC DNA]</scope>
    <source>
        <strain evidence="3">Daus_M_001</strain>
        <tissue evidence="3">Leg muscle</tissue>
    </source>
</reference>
<feature type="region of interest" description="Disordered" evidence="1">
    <location>
        <begin position="59"/>
        <end position="96"/>
    </location>
</feature>
<feature type="domain" description="Retroviral polymerase SH3-like" evidence="2">
    <location>
        <begin position="1"/>
        <end position="46"/>
    </location>
</feature>
<name>A0ABQ9HID0_9NEOP</name>
<dbReference type="EMBL" id="JARBHB010000005">
    <property type="protein sequence ID" value="KAJ8884087.1"/>
    <property type="molecule type" value="Genomic_DNA"/>
</dbReference>
<organism evidence="3 4">
    <name type="scientific">Dryococelus australis</name>
    <dbReference type="NCBI Taxonomy" id="614101"/>
    <lineage>
        <taxon>Eukaryota</taxon>
        <taxon>Metazoa</taxon>
        <taxon>Ecdysozoa</taxon>
        <taxon>Arthropoda</taxon>
        <taxon>Hexapoda</taxon>
        <taxon>Insecta</taxon>
        <taxon>Pterygota</taxon>
        <taxon>Neoptera</taxon>
        <taxon>Polyneoptera</taxon>
        <taxon>Phasmatodea</taxon>
        <taxon>Verophasmatodea</taxon>
        <taxon>Anareolatae</taxon>
        <taxon>Phasmatidae</taxon>
        <taxon>Eurycanthinae</taxon>
        <taxon>Dryococelus</taxon>
    </lineage>
</organism>
<evidence type="ECO:0000256" key="1">
    <source>
        <dbReference type="SAM" id="MobiDB-lite"/>
    </source>
</evidence>
<sequence>MDKKAQKGVLIGYDEDDGYKIWCGQDNRVVRSRDVTFNEEPLFNSHIVKHNFNEKVEDQVKGMQKKEKNNEDHDSVQHSLGDEEEEEFNEEQDVNA</sequence>
<accession>A0ABQ9HID0</accession>
<keyword evidence="4" id="KW-1185">Reference proteome</keyword>
<feature type="compositionally biased region" description="Acidic residues" evidence="1">
    <location>
        <begin position="82"/>
        <end position="96"/>
    </location>
</feature>
<dbReference type="InterPro" id="IPR057670">
    <property type="entry name" value="SH3_retrovirus"/>
</dbReference>
<gene>
    <name evidence="3" type="ORF">PR048_015944</name>
</gene>